<gene>
    <name evidence="1" type="ordered locus">Mar181_1624</name>
</gene>
<dbReference type="GO" id="GO:0045490">
    <property type="term" value="P:pectin catabolic process"/>
    <property type="evidence" value="ECO:0007669"/>
    <property type="project" value="InterPro"/>
</dbReference>
<keyword evidence="2" id="KW-1185">Reference proteome</keyword>
<keyword evidence="1" id="KW-0456">Lyase</keyword>
<dbReference type="OrthoDB" id="92725at2"/>
<dbReference type="Gene3D" id="2.30.30.880">
    <property type="match status" value="1"/>
</dbReference>
<dbReference type="RefSeq" id="WP_013796138.1">
    <property type="nucleotide sequence ID" value="NC_015559.1"/>
</dbReference>
<name>F6CZC6_MARPP</name>
<dbReference type="GO" id="GO:0030570">
    <property type="term" value="F:pectate lyase activity"/>
    <property type="evidence" value="ECO:0007669"/>
    <property type="project" value="UniProtKB-EC"/>
</dbReference>
<evidence type="ECO:0000313" key="2">
    <source>
        <dbReference type="Proteomes" id="UP000009230"/>
    </source>
</evidence>
<dbReference type="InterPro" id="IPR008928">
    <property type="entry name" value="6-hairpin_glycosidase_sf"/>
</dbReference>
<dbReference type="Proteomes" id="UP000009230">
    <property type="component" value="Chromosome"/>
</dbReference>
<dbReference type="EMBL" id="CP002771">
    <property type="protein sequence ID" value="AEF54663.1"/>
    <property type="molecule type" value="Genomic_DNA"/>
</dbReference>
<dbReference type="SUPFAM" id="SSF48208">
    <property type="entry name" value="Six-hairpin glycosidases"/>
    <property type="match status" value="1"/>
</dbReference>
<dbReference type="EC" id="4.2.2.2" evidence="1"/>
<sequence>MQAVLDYLTQYADTILRDFRDPYHGTPLFFDGCDAQSKQAVCWNNTDGRIWQPSNLASQQNLFRFLVGLTNITQDPQYKQAAQDAIRWHFDHADSSGLIRWGGHSFIDLKTLDSVGPENKNMVHELKHHCPFYELMYETNPAATRKLIKAIWNTHVTDWQQMEMSRHGQYGLNFDELSFWDKPKHTNLQPLREMKGLSFINIGNDLVFSAGMLYKLDGDEKALSWAEYLTRQYINSRHPDTQLGCYQYNQPLKTGDAPADEHHPQYTFSFWGDRAQRQFGPEYGEVAKEAWVLFKVDEDALNGPEGIYGDCALAQTLLARELGTRGKQLLNWTTEGLEAWAHYAYDADTNEIKPMFADGKDLTGHKIPRFGYYGQKDQVFTRRPLPAHVFLAYVTNWTESRSEKLWPSVCAMATHFGLGDWQNRNVIEFDGPVDPLLLFAALEMHSSTQDPFFMTLSDTLASALFKQTAHHGLFTPSKAHIYCRFDDVAPLAILTWIAHKKGSFDQIPIYRSRGGYIHGDILLDNGQVKNIMDVRFIYEQKKTKKTH</sequence>
<accession>F6CZC6</accession>
<dbReference type="AlphaFoldDB" id="F6CZC6"/>
<protein>
    <submittedName>
        <fullName evidence="1">Pectate lyase</fullName>
        <ecNumber evidence="1">4.2.2.2</ecNumber>
    </submittedName>
</protein>
<dbReference type="InterPro" id="IPR010702">
    <property type="entry name" value="Pectate_lyase_2"/>
</dbReference>
<dbReference type="KEGG" id="mpc:Mar181_1624"/>
<dbReference type="HOGENOM" id="CLU_036080_0_0_6"/>
<evidence type="ECO:0000313" key="1">
    <source>
        <dbReference type="EMBL" id="AEF54663.1"/>
    </source>
</evidence>
<organism evidence="1 2">
    <name type="scientific">Marinomonas posidonica (strain CECT 7376 / NCIMB 14433 / IVIA-Po-181)</name>
    <dbReference type="NCBI Taxonomy" id="491952"/>
    <lineage>
        <taxon>Bacteria</taxon>
        <taxon>Pseudomonadati</taxon>
        <taxon>Pseudomonadota</taxon>
        <taxon>Gammaproteobacteria</taxon>
        <taxon>Oceanospirillales</taxon>
        <taxon>Oceanospirillaceae</taxon>
        <taxon>Marinomonas</taxon>
    </lineage>
</organism>
<proteinExistence type="predicted"/>
<dbReference type="Gene3D" id="3.90.105.40">
    <property type="match status" value="1"/>
</dbReference>
<dbReference type="Gene3D" id="1.50.10.20">
    <property type="match status" value="1"/>
</dbReference>
<dbReference type="STRING" id="491952.Mar181_1624"/>
<dbReference type="Pfam" id="PF06917">
    <property type="entry name" value="Pectate_lyase_2"/>
    <property type="match status" value="1"/>
</dbReference>
<reference evidence="1 2" key="1">
    <citation type="journal article" date="2012" name="Stand. Genomic Sci.">
        <title>Complete genome sequence of Marinomonas posidonica type strain (IVIA-Po-181(T)).</title>
        <authorList>
            <person name="Lucas-Elio P."/>
            <person name="Goodwin L."/>
            <person name="Woyke T."/>
            <person name="Pitluck S."/>
            <person name="Nolan M."/>
            <person name="Kyrpides N.C."/>
            <person name="Detter J.C."/>
            <person name="Copeland A."/>
            <person name="Lu M."/>
            <person name="Bruce D."/>
            <person name="Detter C."/>
            <person name="Tapia R."/>
            <person name="Han S."/>
            <person name="Land M.L."/>
            <person name="Ivanova N."/>
            <person name="Mikhailova N."/>
            <person name="Johnston A.W."/>
            <person name="Sanchez-Amat A."/>
        </authorList>
    </citation>
    <scope>NUCLEOTIDE SEQUENCE [LARGE SCALE GENOMIC DNA]</scope>
    <source>
        <strain evidence="2">CECT 7376 / NCIMB 14433 / IVIA-Po-181</strain>
    </source>
</reference>
<dbReference type="GO" id="GO:0042597">
    <property type="term" value="C:periplasmic space"/>
    <property type="evidence" value="ECO:0007669"/>
    <property type="project" value="InterPro"/>
</dbReference>
<dbReference type="eggNOG" id="ENOG502Z7J0">
    <property type="taxonomic scope" value="Bacteria"/>
</dbReference>